<accession>A0ABS6FH01</accession>
<sequence>MDVLIVIDMQNDFIDGSLKSKDGINLLNKIVEKVNEFNGEVVYTKDTHEKNYLDTFEGQNLPIEHCIRGTEGHEIAKALQETKSFKDSKIIEKYTFGSIKLGEYLKDLDDKENLENIYFVGLVADICVVSNILITKAFLPEKNIYLYKDLTEGLTDEKKKSAIDVLESCHIKII</sequence>
<dbReference type="GO" id="GO:0016787">
    <property type="term" value="F:hydrolase activity"/>
    <property type="evidence" value="ECO:0007669"/>
    <property type="project" value="UniProtKB-KW"/>
</dbReference>
<organism evidence="4 5">
    <name type="scientific">Peptoniphilus ovalis</name>
    <dbReference type="NCBI Taxonomy" id="2841503"/>
    <lineage>
        <taxon>Bacteria</taxon>
        <taxon>Bacillati</taxon>
        <taxon>Bacillota</taxon>
        <taxon>Tissierellia</taxon>
        <taxon>Tissierellales</taxon>
        <taxon>Peptoniphilaceae</taxon>
        <taxon>Peptoniphilus</taxon>
    </lineage>
</organism>
<dbReference type="PANTHER" id="PTHR11080:SF2">
    <property type="entry name" value="LD05707P"/>
    <property type="match status" value="1"/>
</dbReference>
<comment type="caution">
    <text evidence="4">The sequence shown here is derived from an EMBL/GenBank/DDBJ whole genome shotgun (WGS) entry which is preliminary data.</text>
</comment>
<name>A0ABS6FH01_9FIRM</name>
<dbReference type="EMBL" id="JAHLQO010000004">
    <property type="protein sequence ID" value="MBU5669434.1"/>
    <property type="molecule type" value="Genomic_DNA"/>
</dbReference>
<dbReference type="InterPro" id="IPR000868">
    <property type="entry name" value="Isochorismatase-like_dom"/>
</dbReference>
<dbReference type="Pfam" id="PF00857">
    <property type="entry name" value="Isochorismatase"/>
    <property type="match status" value="1"/>
</dbReference>
<evidence type="ECO:0000256" key="1">
    <source>
        <dbReference type="ARBA" id="ARBA00006336"/>
    </source>
</evidence>
<evidence type="ECO:0000313" key="5">
    <source>
        <dbReference type="Proteomes" id="UP000783742"/>
    </source>
</evidence>
<dbReference type="InterPro" id="IPR052347">
    <property type="entry name" value="Isochorismatase_Nicotinamidase"/>
</dbReference>
<dbReference type="Proteomes" id="UP000783742">
    <property type="component" value="Unassembled WGS sequence"/>
</dbReference>
<gene>
    <name evidence="4" type="ORF">KQI68_06235</name>
</gene>
<evidence type="ECO:0000259" key="3">
    <source>
        <dbReference type="Pfam" id="PF00857"/>
    </source>
</evidence>
<feature type="domain" description="Isochorismatase-like" evidence="3">
    <location>
        <begin position="3"/>
        <end position="169"/>
    </location>
</feature>
<evidence type="ECO:0000313" key="4">
    <source>
        <dbReference type="EMBL" id="MBU5669434.1"/>
    </source>
</evidence>
<dbReference type="RefSeq" id="WP_216549267.1">
    <property type="nucleotide sequence ID" value="NZ_JAHLQO010000004.1"/>
</dbReference>
<reference evidence="4 5" key="1">
    <citation type="submission" date="2021-06" db="EMBL/GenBank/DDBJ databases">
        <authorList>
            <person name="Sun Q."/>
            <person name="Li D."/>
        </authorList>
    </citation>
    <scope>NUCLEOTIDE SEQUENCE [LARGE SCALE GENOMIC DNA]</scope>
    <source>
        <strain evidence="4 5">MSJ-1</strain>
    </source>
</reference>
<protein>
    <submittedName>
        <fullName evidence="4">Cysteine hydrolase</fullName>
    </submittedName>
</protein>
<dbReference type="CDD" id="cd00431">
    <property type="entry name" value="cysteine_hydrolases"/>
    <property type="match status" value="1"/>
</dbReference>
<dbReference type="PANTHER" id="PTHR11080">
    <property type="entry name" value="PYRAZINAMIDASE/NICOTINAMIDASE"/>
    <property type="match status" value="1"/>
</dbReference>
<evidence type="ECO:0000256" key="2">
    <source>
        <dbReference type="ARBA" id="ARBA00022801"/>
    </source>
</evidence>
<proteinExistence type="inferred from homology"/>
<keyword evidence="5" id="KW-1185">Reference proteome</keyword>
<comment type="similarity">
    <text evidence="1">Belongs to the isochorismatase family.</text>
</comment>
<keyword evidence="2 4" id="KW-0378">Hydrolase</keyword>